<protein>
    <submittedName>
        <fullName evidence="2">Ubiquitin-like protease family profile domain-containing protein</fullName>
    </submittedName>
</protein>
<dbReference type="WBParaSite" id="ES5_v2.g13117.t1">
    <property type="protein sequence ID" value="ES5_v2.g13117.t1"/>
    <property type="gene ID" value="ES5_v2.g13117"/>
</dbReference>
<reference evidence="2" key="1">
    <citation type="submission" date="2022-11" db="UniProtKB">
        <authorList>
            <consortium name="WormBaseParasite"/>
        </authorList>
    </citation>
    <scope>IDENTIFICATION</scope>
</reference>
<proteinExistence type="predicted"/>
<name>A0AC34F869_9BILA</name>
<dbReference type="Proteomes" id="UP000887579">
    <property type="component" value="Unplaced"/>
</dbReference>
<evidence type="ECO:0000313" key="2">
    <source>
        <dbReference type="WBParaSite" id="ES5_v2.g13117.t1"/>
    </source>
</evidence>
<sequence length="748" mass="86391">MATKKYCLSPNGNISDASSDQFNNLNLNQNNKCLSVDTISSKNFSDNNDDTQARKKLSLRENGYNKKLPTEYLSISDFGDKEVSKHSNINNSTLSLHIAAYENLIEASNELSREEEGKGDDFKVKESRLTKQWKNSKQIFTDSSIAFQNPFEFSRQQEDENMKPEVMQFKASQKLLNPNLSEEKMDTTNELPSSPSKAHDVASDTELPSVPHLEDKPEQLFDDKTVQKEESILMEQDGDKQMEQVDDKAEKDNKPLEQIEDKSEQPTDESSVAQNVLDSSLEHKFEDYYDLPVKRMVFGDLNFPVLNDVLRIKGNNVCLRIIYAPPPEGTKPDRRHCLQIQLSFSHIHKFMFLAPESSNGATAIALAISDVAVLRINGALFSATGEKPAGHPSRRYIFFDLLFNHNNPSNRVFWKEVLRYISYGYNLHVHKRLSDEKKVLSEKDYLELEKNLRVSYIGFIKKETMIDLLKFSDIIMEVTQDKKDGLDYITFESSYEQQAKAAEKRKEPNHITISDTSIPRLDKHDIIQQESASGRIEFNSNDLALLNPNAWLNDKIVDWYCYHLLKLVPEEKRKRIRLCETHFYTSITKGIENETNPTRLKAGIYQNYDPKKFKHSFFESDFIAVPIHRLNHWFLVVIIDPKAAICQVDPSNTSEEVSHCHFLIFDSFKKLATNEHDITFDHLTYFLARHYDAFEKVFPKDMPQQTNADDCGVYSLMFLKFFFDHLPDDSSLPDFTEWWKTFTIQGAF</sequence>
<evidence type="ECO:0000313" key="1">
    <source>
        <dbReference type="Proteomes" id="UP000887579"/>
    </source>
</evidence>
<accession>A0AC34F869</accession>
<organism evidence="1 2">
    <name type="scientific">Panagrolaimus sp. ES5</name>
    <dbReference type="NCBI Taxonomy" id="591445"/>
    <lineage>
        <taxon>Eukaryota</taxon>
        <taxon>Metazoa</taxon>
        <taxon>Ecdysozoa</taxon>
        <taxon>Nematoda</taxon>
        <taxon>Chromadorea</taxon>
        <taxon>Rhabditida</taxon>
        <taxon>Tylenchina</taxon>
        <taxon>Panagrolaimomorpha</taxon>
        <taxon>Panagrolaimoidea</taxon>
        <taxon>Panagrolaimidae</taxon>
        <taxon>Panagrolaimus</taxon>
    </lineage>
</organism>